<accession>A0ABT2MJX0</accession>
<dbReference type="EMBL" id="JAMXFF010000002">
    <property type="protein sequence ID" value="MCT7965036.1"/>
    <property type="molecule type" value="Genomic_DNA"/>
</dbReference>
<comment type="caution">
    <text evidence="1">The sequence shown here is derived from an EMBL/GenBank/DDBJ whole genome shotgun (WGS) entry which is preliminary data.</text>
</comment>
<gene>
    <name evidence="1" type="ORF">NG799_01655</name>
</gene>
<organism evidence="1 2">
    <name type="scientific">Laspinema palackyanum D2a</name>
    <dbReference type="NCBI Taxonomy" id="2953684"/>
    <lineage>
        <taxon>Bacteria</taxon>
        <taxon>Bacillati</taxon>
        <taxon>Cyanobacteriota</taxon>
        <taxon>Cyanophyceae</taxon>
        <taxon>Oscillatoriophycideae</taxon>
        <taxon>Oscillatoriales</taxon>
        <taxon>Laspinemataceae</taxon>
        <taxon>Laspinema</taxon>
        <taxon>Laspinema palackyanum</taxon>
    </lineage>
</organism>
<dbReference type="RefSeq" id="WP_261235141.1">
    <property type="nucleotide sequence ID" value="NZ_JAMXFF010000002.1"/>
</dbReference>
<dbReference type="Proteomes" id="UP001525890">
    <property type="component" value="Unassembled WGS sequence"/>
</dbReference>
<evidence type="ECO:0000313" key="1">
    <source>
        <dbReference type="EMBL" id="MCT7965036.1"/>
    </source>
</evidence>
<sequence length="101" mass="11750">MQRIVEKVKVVSIPKWVDQAIDIKAIATRLQAVGIMECQCVPTETVEYAVSEWFKAIVDSIESDPEWFINKFNQEKFRKHIPYPDELEIPEVDDMEIPLTV</sequence>
<name>A0ABT2MJX0_9CYAN</name>
<reference evidence="1 2" key="1">
    <citation type="journal article" date="2022" name="Front. Microbiol.">
        <title>High genomic differentiation and limited gene flow indicate recent cryptic speciation within the genus Laspinema (cyanobacteria).</title>
        <authorList>
            <person name="Stanojkovic A."/>
            <person name="Skoupy S."/>
            <person name="Skaloud P."/>
            <person name="Dvorak P."/>
        </authorList>
    </citation>
    <scope>NUCLEOTIDE SEQUENCE [LARGE SCALE GENOMIC DNA]</scope>
    <source>
        <strain evidence="1 2">D2a</strain>
    </source>
</reference>
<evidence type="ECO:0000313" key="2">
    <source>
        <dbReference type="Proteomes" id="UP001525890"/>
    </source>
</evidence>
<protein>
    <submittedName>
        <fullName evidence="1">Uncharacterized protein</fullName>
    </submittedName>
</protein>
<proteinExistence type="predicted"/>
<keyword evidence="2" id="KW-1185">Reference proteome</keyword>